<name>A0A0B7ITD7_9PROT</name>
<dbReference type="PANTHER" id="PTHR42786:SF2">
    <property type="entry name" value="TRNA (CYTIDINE_URIDINE-2'-O-)-METHYLTRANSFERASE TRMJ"/>
    <property type="match status" value="1"/>
</dbReference>
<dbReference type="Proteomes" id="UP000056322">
    <property type="component" value="Chromosome 1"/>
</dbReference>
<dbReference type="InterPro" id="IPR029028">
    <property type="entry name" value="Alpha/beta_knot_MTases"/>
</dbReference>
<protein>
    <recommendedName>
        <fullName evidence="5">tRNA (cytidine/uridine-2'-O-)-methyltransferase TrmJ</fullName>
        <ecNumber evidence="5">2.1.1.200</ecNumber>
    </recommendedName>
    <alternativeName>
        <fullName evidence="5">tRNA (cytidine(32)/uridine(32)-2'-O)-methyltransferase</fullName>
    </alternativeName>
    <alternativeName>
        <fullName evidence="5">tRNA Cm32/Um32 methyltransferase</fullName>
    </alternativeName>
</protein>
<comment type="catalytic activity">
    <reaction evidence="5">
        <text>cytidine(32) in tRNA + S-adenosyl-L-methionine = 2'-O-methylcytidine(32) in tRNA + S-adenosyl-L-homocysteine + H(+)</text>
        <dbReference type="Rhea" id="RHEA:42932"/>
        <dbReference type="Rhea" id="RHEA-COMP:10288"/>
        <dbReference type="Rhea" id="RHEA-COMP:10289"/>
        <dbReference type="ChEBI" id="CHEBI:15378"/>
        <dbReference type="ChEBI" id="CHEBI:57856"/>
        <dbReference type="ChEBI" id="CHEBI:59789"/>
        <dbReference type="ChEBI" id="CHEBI:74495"/>
        <dbReference type="ChEBI" id="CHEBI:82748"/>
        <dbReference type="EC" id="2.1.1.200"/>
    </reaction>
</comment>
<keyword evidence="4 5" id="KW-0949">S-adenosyl-L-methionine</keyword>
<dbReference type="PIRSF" id="PIRSF004808">
    <property type="entry name" value="LasT"/>
    <property type="match status" value="1"/>
</dbReference>
<comment type="catalytic activity">
    <reaction evidence="5">
        <text>uridine(32) in tRNA + S-adenosyl-L-methionine = 2'-O-methyluridine(32) in tRNA + S-adenosyl-L-homocysteine + H(+)</text>
        <dbReference type="Rhea" id="RHEA:42936"/>
        <dbReference type="Rhea" id="RHEA-COMP:10107"/>
        <dbReference type="Rhea" id="RHEA-COMP:10290"/>
        <dbReference type="ChEBI" id="CHEBI:15378"/>
        <dbReference type="ChEBI" id="CHEBI:57856"/>
        <dbReference type="ChEBI" id="CHEBI:59789"/>
        <dbReference type="ChEBI" id="CHEBI:65315"/>
        <dbReference type="ChEBI" id="CHEBI:74478"/>
        <dbReference type="EC" id="2.1.1.200"/>
    </reaction>
</comment>
<dbReference type="Gene3D" id="3.40.1280.10">
    <property type="match status" value="1"/>
</dbReference>
<evidence type="ECO:0000256" key="4">
    <source>
        <dbReference type="ARBA" id="ARBA00022691"/>
    </source>
</evidence>
<reference evidence="8" key="1">
    <citation type="submission" date="2014-12" db="EMBL/GenBank/DDBJ databases">
        <authorList>
            <person name="Salcher M.M."/>
        </authorList>
    </citation>
    <scope>NUCLEOTIDE SEQUENCE [LARGE SCALE GENOMIC DNA]</scope>
    <source>
        <strain evidence="8">MMS-10A-171</strain>
    </source>
</reference>
<dbReference type="GO" id="GO:0106339">
    <property type="term" value="F:tRNA (cytidine(32)-2'-O)-methyltransferase activity"/>
    <property type="evidence" value="ECO:0007669"/>
    <property type="project" value="RHEA"/>
</dbReference>
<dbReference type="KEGG" id="mbac:BN1209_0524"/>
<dbReference type="InterPro" id="IPR001537">
    <property type="entry name" value="SpoU_MeTrfase"/>
</dbReference>
<evidence type="ECO:0000259" key="6">
    <source>
        <dbReference type="Pfam" id="PF00588"/>
    </source>
</evidence>
<dbReference type="PANTHER" id="PTHR42786">
    <property type="entry name" value="TRNA/RRNA METHYLTRANSFERASE"/>
    <property type="match status" value="1"/>
</dbReference>
<dbReference type="NCBIfam" id="TIGR00050">
    <property type="entry name" value="rRNA_methyl_1"/>
    <property type="match status" value="1"/>
</dbReference>
<dbReference type="EC" id="2.1.1.200" evidence="5"/>
<dbReference type="AlphaFoldDB" id="A0A0B7ITD7"/>
<dbReference type="EMBL" id="LN794158">
    <property type="protein sequence ID" value="CEN55569.1"/>
    <property type="molecule type" value="Genomic_DNA"/>
</dbReference>
<dbReference type="InterPro" id="IPR029026">
    <property type="entry name" value="tRNA_m1G_MTases_N"/>
</dbReference>
<feature type="domain" description="tRNA/rRNA methyltransferase SpoU type" evidence="6">
    <location>
        <begin position="15"/>
        <end position="165"/>
    </location>
</feature>
<evidence type="ECO:0000313" key="8">
    <source>
        <dbReference type="Proteomes" id="UP000056322"/>
    </source>
</evidence>
<keyword evidence="5" id="KW-0819">tRNA processing</keyword>
<dbReference type="STRING" id="1581680.BN1209_0524"/>
<dbReference type="Gene3D" id="1.10.8.590">
    <property type="match status" value="1"/>
</dbReference>
<evidence type="ECO:0000313" key="7">
    <source>
        <dbReference type="EMBL" id="CEN55569.1"/>
    </source>
</evidence>
<accession>A0A0B7ITD7</accession>
<evidence type="ECO:0000256" key="1">
    <source>
        <dbReference type="ARBA" id="ARBA00007228"/>
    </source>
</evidence>
<dbReference type="GO" id="GO:0002128">
    <property type="term" value="P:tRNA nucleoside ribose methylation"/>
    <property type="evidence" value="ECO:0007669"/>
    <property type="project" value="TreeGrafter"/>
</dbReference>
<dbReference type="Pfam" id="PF00588">
    <property type="entry name" value="SpoU_methylase"/>
    <property type="match status" value="1"/>
</dbReference>
<dbReference type="InterPro" id="IPR004384">
    <property type="entry name" value="RNA_MeTrfase_TrmJ/LasT"/>
</dbReference>
<proteinExistence type="inferred from homology"/>
<evidence type="ECO:0000256" key="3">
    <source>
        <dbReference type="ARBA" id="ARBA00022679"/>
    </source>
</evidence>
<dbReference type="GO" id="GO:0005829">
    <property type="term" value="C:cytosol"/>
    <property type="evidence" value="ECO:0007669"/>
    <property type="project" value="TreeGrafter"/>
</dbReference>
<dbReference type="GO" id="GO:0160206">
    <property type="term" value="F:tRNA (cytidine(32)/uridine(32)-2'-O)-methyltransferase activity"/>
    <property type="evidence" value="ECO:0007669"/>
    <property type="project" value="UniProtKB-EC"/>
</dbReference>
<keyword evidence="8" id="KW-1185">Reference proteome</keyword>
<dbReference type="GO" id="GO:0003723">
    <property type="term" value="F:RNA binding"/>
    <property type="evidence" value="ECO:0007669"/>
    <property type="project" value="InterPro"/>
</dbReference>
<dbReference type="SUPFAM" id="SSF75217">
    <property type="entry name" value="alpha/beta knot"/>
    <property type="match status" value="1"/>
</dbReference>
<organism evidence="7 8">
    <name type="scientific">Candidatus Methylopumilus turicensis</name>
    <dbReference type="NCBI Taxonomy" id="1581680"/>
    <lineage>
        <taxon>Bacteria</taxon>
        <taxon>Pseudomonadati</taxon>
        <taxon>Pseudomonadota</taxon>
        <taxon>Betaproteobacteria</taxon>
        <taxon>Nitrosomonadales</taxon>
        <taxon>Methylophilaceae</taxon>
        <taxon>Candidatus Methylopumilus</taxon>
    </lineage>
</organism>
<keyword evidence="5" id="KW-0963">Cytoplasm</keyword>
<keyword evidence="2 5" id="KW-0489">Methyltransferase</keyword>
<dbReference type="HOGENOM" id="CLU_056931_0_1_4"/>
<keyword evidence="3 7" id="KW-0808">Transferase</keyword>
<comment type="subcellular location">
    <subcellularLocation>
        <location evidence="5">Cytoplasm</location>
    </subcellularLocation>
</comment>
<evidence type="ECO:0000256" key="2">
    <source>
        <dbReference type="ARBA" id="ARBA00022603"/>
    </source>
</evidence>
<comment type="subunit">
    <text evidence="5">Homodimer.</text>
</comment>
<evidence type="ECO:0000256" key="5">
    <source>
        <dbReference type="RuleBase" id="RU362024"/>
    </source>
</evidence>
<comment type="function">
    <text evidence="5">Catalyzes the formation of 2'O-methylated cytidine (Cm32) or 2'O-methylated uridine (Um32) at position 32 in tRNA.</text>
</comment>
<gene>
    <name evidence="7" type="primary">yfhQ</name>
    <name evidence="5" type="synonym">trmJ</name>
    <name evidence="7" type="ORF">BN1209_0524</name>
</gene>
<sequence>MLYAMTSKLNLLNNFRIVLCQTSHPGNIGSTARAMKTMGLTQLYLVQPKHFPDKEANALACGAIDLLENAVVCDTLEDALKGCAVAIGMSARKRQLSHELISSREAAMRAASIAHGEQAVALVFGTEMSGLSNRELDLCQLLAMIPTNPDFSSLNVAAAVQVMCYELRMASGEGNIENTANKVPLATSDEVEGFYQHLEETLIKVGFLNPKEPKKLMQRVRRIYARANLEKEEVNILRGILKLTQNPRSFSDKE</sequence>
<dbReference type="FunFam" id="3.40.1280.10:FF:000006">
    <property type="entry name" value="Uncharacterized tRNA/rRNA methyltransferase HI_0380"/>
    <property type="match status" value="1"/>
</dbReference>
<dbReference type="CDD" id="cd18093">
    <property type="entry name" value="SpoU-like_TrmJ"/>
    <property type="match status" value="1"/>
</dbReference>
<comment type="similarity">
    <text evidence="1">Belongs to the class IV-like SAM-binding methyltransferase superfamily. RNA methyltransferase TrmH family.</text>
</comment>